<dbReference type="EMBL" id="JAQQEZ010000009">
    <property type="protein sequence ID" value="MFM0002347.1"/>
    <property type="molecule type" value="Genomic_DNA"/>
</dbReference>
<dbReference type="SUPFAM" id="SSF51658">
    <property type="entry name" value="Xylose isomerase-like"/>
    <property type="match status" value="1"/>
</dbReference>
<dbReference type="PANTHER" id="PTHR12110:SF48">
    <property type="entry name" value="BLL3656 PROTEIN"/>
    <property type="match status" value="1"/>
</dbReference>
<feature type="domain" description="Xylose isomerase-like TIM barrel" evidence="1">
    <location>
        <begin position="27"/>
        <end position="254"/>
    </location>
</feature>
<dbReference type="PANTHER" id="PTHR12110">
    <property type="entry name" value="HYDROXYPYRUVATE ISOMERASE"/>
    <property type="match status" value="1"/>
</dbReference>
<organism evidence="2 3">
    <name type="scientific">Paraburkholderia dipogonis</name>
    <dbReference type="NCBI Taxonomy" id="1211383"/>
    <lineage>
        <taxon>Bacteria</taxon>
        <taxon>Pseudomonadati</taxon>
        <taxon>Pseudomonadota</taxon>
        <taxon>Betaproteobacteria</taxon>
        <taxon>Burkholderiales</taxon>
        <taxon>Burkholderiaceae</taxon>
        <taxon>Paraburkholderia</taxon>
    </lineage>
</organism>
<accession>A0ABW9AP46</accession>
<evidence type="ECO:0000259" key="1">
    <source>
        <dbReference type="Pfam" id="PF01261"/>
    </source>
</evidence>
<keyword evidence="2" id="KW-0413">Isomerase</keyword>
<dbReference type="RefSeq" id="WP_408177701.1">
    <property type="nucleotide sequence ID" value="NZ_JAQQEZ010000009.1"/>
</dbReference>
<dbReference type="Gene3D" id="3.20.20.150">
    <property type="entry name" value="Divalent-metal-dependent TIM barrel enzymes"/>
    <property type="match status" value="1"/>
</dbReference>
<proteinExistence type="predicted"/>
<dbReference type="InterPro" id="IPR050312">
    <property type="entry name" value="IolE/XylAMocC-like"/>
</dbReference>
<keyword evidence="3" id="KW-1185">Reference proteome</keyword>
<reference evidence="2 3" key="1">
    <citation type="journal article" date="2024" name="Chem. Sci.">
        <title>Discovery of megapolipeptins by genome mining of a Burkholderiales bacteria collection.</title>
        <authorList>
            <person name="Paulo B.S."/>
            <person name="Recchia M.J.J."/>
            <person name="Lee S."/>
            <person name="Fergusson C.H."/>
            <person name="Romanowski S.B."/>
            <person name="Hernandez A."/>
            <person name="Krull N."/>
            <person name="Liu D.Y."/>
            <person name="Cavanagh H."/>
            <person name="Bos A."/>
            <person name="Gray C.A."/>
            <person name="Murphy B.T."/>
            <person name="Linington R.G."/>
            <person name="Eustaquio A.S."/>
        </authorList>
    </citation>
    <scope>NUCLEOTIDE SEQUENCE [LARGE SCALE GENOMIC DNA]</scope>
    <source>
        <strain evidence="2 3">RL17-350-BIC-A</strain>
    </source>
</reference>
<gene>
    <name evidence="2" type="ORF">PQR57_15105</name>
</gene>
<dbReference type="GO" id="GO:0016853">
    <property type="term" value="F:isomerase activity"/>
    <property type="evidence" value="ECO:0007669"/>
    <property type="project" value="UniProtKB-KW"/>
</dbReference>
<name>A0ABW9AP46_9BURK</name>
<dbReference type="InterPro" id="IPR036237">
    <property type="entry name" value="Xyl_isomerase-like_sf"/>
</dbReference>
<comment type="caution">
    <text evidence="2">The sequence shown here is derived from an EMBL/GenBank/DDBJ whole genome shotgun (WGS) entry which is preliminary data.</text>
</comment>
<protein>
    <submittedName>
        <fullName evidence="2">Sugar phosphate isomerase/epimerase</fullName>
    </submittedName>
</protein>
<dbReference type="Pfam" id="PF01261">
    <property type="entry name" value="AP_endonuc_2"/>
    <property type="match status" value="1"/>
</dbReference>
<evidence type="ECO:0000313" key="3">
    <source>
        <dbReference type="Proteomes" id="UP001629230"/>
    </source>
</evidence>
<dbReference type="Proteomes" id="UP001629230">
    <property type="component" value="Unassembled WGS sequence"/>
</dbReference>
<evidence type="ECO:0000313" key="2">
    <source>
        <dbReference type="EMBL" id="MFM0002347.1"/>
    </source>
</evidence>
<sequence>MSAPTEAPKLAVAHLTALELTPLEWVTQAARAGFDAVGLRLNPTSADAIAYPSIVGSEAHRVLRRVLADEGMTVHDVEFIPMLPDIDVASYAPMFDAAADLGARCVTVSGDDPDAGRLAANLAAVCELAAQYGLRVDLEFMRWRHVGTLKQARSMVERVDSANLAILVDALHLARSGGSPADVRALPVGMVRTVQLCDASQHAPVGDDATILEARTGRLPPGEGVLPLIDLLDALPAGTALGVEMPVQSLPAKDRLELAYRSTRAMLEVARRRHESLGESPQ</sequence>
<dbReference type="InterPro" id="IPR013022">
    <property type="entry name" value="Xyl_isomerase-like_TIM-brl"/>
</dbReference>